<feature type="chain" id="PRO_5041370192" evidence="1">
    <location>
        <begin position="20"/>
        <end position="377"/>
    </location>
</feature>
<reference evidence="2" key="1">
    <citation type="submission" date="2022-10" db="EMBL/GenBank/DDBJ databases">
        <title>Culturing micro-colonial fungi from biological soil crusts in the Mojave desert and describing Neophaeococcomyces mojavensis, and introducing the new genera and species Taxawa tesnikishii.</title>
        <authorList>
            <person name="Kurbessoian T."/>
            <person name="Stajich J.E."/>
        </authorList>
    </citation>
    <scope>NUCLEOTIDE SEQUENCE</scope>
    <source>
        <strain evidence="2">TK_41</strain>
    </source>
</reference>
<feature type="signal peptide" evidence="1">
    <location>
        <begin position="1"/>
        <end position="19"/>
    </location>
</feature>
<keyword evidence="3" id="KW-1185">Reference proteome</keyword>
<comment type="caution">
    <text evidence="2">The sequence shown here is derived from an EMBL/GenBank/DDBJ whole genome shotgun (WGS) entry which is preliminary data.</text>
</comment>
<gene>
    <name evidence="2" type="ORF">H2200_013146</name>
</gene>
<dbReference type="AlphaFoldDB" id="A0AA38WW88"/>
<evidence type="ECO:0000313" key="3">
    <source>
        <dbReference type="Proteomes" id="UP001172673"/>
    </source>
</evidence>
<dbReference type="EMBL" id="JAPDRK010000027">
    <property type="protein sequence ID" value="KAJ9602291.1"/>
    <property type="molecule type" value="Genomic_DNA"/>
</dbReference>
<accession>A0AA38WW88</accession>
<sequence length="377" mass="41082">MAFSTFLFAVLLLISRTSGEWGCEWGDNNFTIGQQYFEDTCQPGFQLRPDGTCSIQYLDDARKQCNSFCQVRTTFTYGPEQPFLARGYFIGPGVAPSDDKTYPQAVRGSEAIVGDSQKTDILNPGVTNDFEGIAYGVAVDDFNHTQNLTAGFCGYYTFLPITRTVCGTRTYGNDCGNSATTTGNYCGSELQLSGAQDEWMTGLRLHGETAWVWTDCETHLPWTSSQDSAYNGSALNETQYQPYADFWKLFQPGIKPASIDPSFTNCTDGTARETAQKRDCTKAIGKIVALADHKVSISANATTTPLKIMESGTCAVQVRYDEDWTGQSCNVSYVEVAAAAHMIMNSCIPPSGYVIGGQKLRGSNDCASSVLISNLES</sequence>
<evidence type="ECO:0000313" key="2">
    <source>
        <dbReference type="EMBL" id="KAJ9602291.1"/>
    </source>
</evidence>
<keyword evidence="1" id="KW-0732">Signal</keyword>
<protein>
    <submittedName>
        <fullName evidence="2">Uncharacterized protein</fullName>
    </submittedName>
</protein>
<name>A0AA38WW88_9EURO</name>
<proteinExistence type="predicted"/>
<evidence type="ECO:0000256" key="1">
    <source>
        <dbReference type="SAM" id="SignalP"/>
    </source>
</evidence>
<organism evidence="2 3">
    <name type="scientific">Cladophialophora chaetospira</name>
    <dbReference type="NCBI Taxonomy" id="386627"/>
    <lineage>
        <taxon>Eukaryota</taxon>
        <taxon>Fungi</taxon>
        <taxon>Dikarya</taxon>
        <taxon>Ascomycota</taxon>
        <taxon>Pezizomycotina</taxon>
        <taxon>Eurotiomycetes</taxon>
        <taxon>Chaetothyriomycetidae</taxon>
        <taxon>Chaetothyriales</taxon>
        <taxon>Herpotrichiellaceae</taxon>
        <taxon>Cladophialophora</taxon>
    </lineage>
</organism>
<dbReference type="Proteomes" id="UP001172673">
    <property type="component" value="Unassembled WGS sequence"/>
</dbReference>